<evidence type="ECO:0000256" key="1">
    <source>
        <dbReference type="ARBA" id="ARBA00006817"/>
    </source>
</evidence>
<protein>
    <submittedName>
        <fullName evidence="3">ATPase</fullName>
    </submittedName>
</protein>
<accession>A0A317EY94</accession>
<dbReference type="InterPro" id="IPR013538">
    <property type="entry name" value="ASHA1/2-like_C"/>
</dbReference>
<comment type="caution">
    <text evidence="3">The sequence shown here is derived from an EMBL/GenBank/DDBJ whole genome shotgun (WGS) entry which is preliminary data.</text>
</comment>
<keyword evidence="4" id="KW-1185">Reference proteome</keyword>
<comment type="similarity">
    <text evidence="1">Belongs to the AHA1 family.</text>
</comment>
<evidence type="ECO:0000259" key="2">
    <source>
        <dbReference type="Pfam" id="PF08327"/>
    </source>
</evidence>
<dbReference type="InterPro" id="IPR023393">
    <property type="entry name" value="START-like_dom_sf"/>
</dbReference>
<dbReference type="CDD" id="cd07814">
    <property type="entry name" value="SRPBCC_CalC_Aha1-like"/>
    <property type="match status" value="1"/>
</dbReference>
<gene>
    <name evidence="3" type="ORF">DF947_13215</name>
</gene>
<name>A0A317EY94_9SPHI</name>
<dbReference type="Proteomes" id="UP000245391">
    <property type="component" value="Unassembled WGS sequence"/>
</dbReference>
<dbReference type="RefSeq" id="WP_109930504.1">
    <property type="nucleotide sequence ID" value="NZ_QGNY01000004.1"/>
</dbReference>
<sequence>MDKIKISIEINAPAEKVWAVLLGKDSYPEWAAVFAEGSKAETDWQKGSKALFLDSNNEGMVSRIADNIPNEFMSIEHLGMIKDGKEDLNHEWSGAKENYNLSEKDGKTELLITMDSNAEMQAYFEETWPKALDKIKLLSENK</sequence>
<organism evidence="3 4">
    <name type="scientific">Pedobacter paludis</name>
    <dbReference type="NCBI Taxonomy" id="2203212"/>
    <lineage>
        <taxon>Bacteria</taxon>
        <taxon>Pseudomonadati</taxon>
        <taxon>Bacteroidota</taxon>
        <taxon>Sphingobacteriia</taxon>
        <taxon>Sphingobacteriales</taxon>
        <taxon>Sphingobacteriaceae</taxon>
        <taxon>Pedobacter</taxon>
    </lineage>
</organism>
<dbReference type="Pfam" id="PF08327">
    <property type="entry name" value="AHSA1"/>
    <property type="match status" value="1"/>
</dbReference>
<reference evidence="4" key="1">
    <citation type="submission" date="2018-05" db="EMBL/GenBank/DDBJ databases">
        <title>Pedobacter paludis sp. nov., isolated from wetland soil.</title>
        <authorList>
            <person name="Zhang Y."/>
        </authorList>
    </citation>
    <scope>NUCLEOTIDE SEQUENCE [LARGE SCALE GENOMIC DNA]</scope>
    <source>
        <strain evidence="4">R-8</strain>
    </source>
</reference>
<dbReference type="EMBL" id="QGNY01000004">
    <property type="protein sequence ID" value="PWS31545.1"/>
    <property type="molecule type" value="Genomic_DNA"/>
</dbReference>
<dbReference type="AlphaFoldDB" id="A0A317EY94"/>
<proteinExistence type="inferred from homology"/>
<feature type="domain" description="Activator of Hsp90 ATPase homologue 1/2-like C-terminal" evidence="2">
    <location>
        <begin position="11"/>
        <end position="137"/>
    </location>
</feature>
<evidence type="ECO:0000313" key="3">
    <source>
        <dbReference type="EMBL" id="PWS31545.1"/>
    </source>
</evidence>
<evidence type="ECO:0000313" key="4">
    <source>
        <dbReference type="Proteomes" id="UP000245391"/>
    </source>
</evidence>
<dbReference type="OrthoDB" id="384974at2"/>
<dbReference type="SUPFAM" id="SSF55961">
    <property type="entry name" value="Bet v1-like"/>
    <property type="match status" value="1"/>
</dbReference>
<dbReference type="Gene3D" id="3.30.530.20">
    <property type="match status" value="1"/>
</dbReference>